<dbReference type="Pfam" id="PF23807">
    <property type="entry name" value="RHH_10"/>
    <property type="match status" value="1"/>
</dbReference>
<dbReference type="EMBL" id="CAADFC020000016">
    <property type="protein sequence ID" value="VIO72433.1"/>
    <property type="molecule type" value="Genomic_DNA"/>
</dbReference>
<gene>
    <name evidence="1" type="ORF">CI1B_40780</name>
</gene>
<dbReference type="InterPro" id="IPR010985">
    <property type="entry name" value="Ribbon_hlx_hlx"/>
</dbReference>
<organism evidence="1 2">
    <name type="scientific">Bradyrhizobium ivorense</name>
    <dbReference type="NCBI Taxonomy" id="2511166"/>
    <lineage>
        <taxon>Bacteria</taxon>
        <taxon>Pseudomonadati</taxon>
        <taxon>Pseudomonadota</taxon>
        <taxon>Alphaproteobacteria</taxon>
        <taxon>Hyphomicrobiales</taxon>
        <taxon>Nitrobacteraceae</taxon>
        <taxon>Bradyrhizobium</taxon>
    </lineage>
</organism>
<dbReference type="Proteomes" id="UP000328092">
    <property type="component" value="Unassembled WGS sequence"/>
</dbReference>
<reference evidence="1" key="1">
    <citation type="submission" date="2019-02" db="EMBL/GenBank/DDBJ databases">
        <authorList>
            <person name="Pothier F.J."/>
        </authorList>
    </citation>
    <scope>NUCLEOTIDE SEQUENCE</scope>
    <source>
        <strain evidence="1">CI-1B</strain>
    </source>
</reference>
<dbReference type="RefSeq" id="WP_139861327.1">
    <property type="nucleotide sequence ID" value="NZ_CAADFC020000016.1"/>
</dbReference>
<protein>
    <recommendedName>
        <fullName evidence="3">Plasmid segregation centromere-binding protein ParG</fullName>
    </recommendedName>
</protein>
<evidence type="ECO:0000313" key="2">
    <source>
        <dbReference type="Proteomes" id="UP000328092"/>
    </source>
</evidence>
<dbReference type="AlphaFoldDB" id="A0A508TBL2"/>
<evidence type="ECO:0000313" key="1">
    <source>
        <dbReference type="EMBL" id="VIO72433.1"/>
    </source>
</evidence>
<dbReference type="SUPFAM" id="SSF47598">
    <property type="entry name" value="Ribbon-helix-helix"/>
    <property type="match status" value="1"/>
</dbReference>
<evidence type="ECO:0008006" key="3">
    <source>
        <dbReference type="Google" id="ProtNLM"/>
    </source>
</evidence>
<dbReference type="GO" id="GO:0006355">
    <property type="term" value="P:regulation of DNA-templated transcription"/>
    <property type="evidence" value="ECO:0007669"/>
    <property type="project" value="InterPro"/>
</dbReference>
<sequence length="84" mass="9135">MTATPPKRAFAARPSDAETWIRSADAPAPRVPDAAIYAARLTIDVTPDQRARIKIAAFQRGVTVADMLRELLAREFPQSNGDAT</sequence>
<accession>A0A508TBL2</accession>
<keyword evidence="2" id="KW-1185">Reference proteome</keyword>
<dbReference type="OrthoDB" id="7508186at2"/>
<name>A0A508TBL2_9BRAD</name>
<comment type="caution">
    <text evidence="1">The sequence shown here is derived from an EMBL/GenBank/DDBJ whole genome shotgun (WGS) entry which is preliminary data.</text>
</comment>
<proteinExistence type="predicted"/>
<dbReference type="InterPro" id="IPR056972">
    <property type="entry name" value="RHH_dom-containing"/>
</dbReference>